<gene>
    <name evidence="11" type="primary">dnaE</name>
    <name evidence="11" type="ORF">YBY_23230</name>
</gene>
<organism evidence="11">
    <name type="scientific">Marinobacter nauticus</name>
    <name type="common">Marinobacter hydrocarbonoclasticus</name>
    <name type="synonym">Marinobacter aquaeolei</name>
    <dbReference type="NCBI Taxonomy" id="2743"/>
    <lineage>
        <taxon>Bacteria</taxon>
        <taxon>Pseudomonadati</taxon>
        <taxon>Pseudomonadota</taxon>
        <taxon>Gammaproteobacteria</taxon>
        <taxon>Pseudomonadales</taxon>
        <taxon>Marinobacteraceae</taxon>
        <taxon>Marinobacter</taxon>
    </lineage>
</organism>
<dbReference type="Gene3D" id="1.10.150.870">
    <property type="match status" value="1"/>
</dbReference>
<dbReference type="Pfam" id="PF02811">
    <property type="entry name" value="PHP"/>
    <property type="match status" value="1"/>
</dbReference>
<dbReference type="Pfam" id="PF20914">
    <property type="entry name" value="DNA_pol_IIIA_C"/>
    <property type="match status" value="1"/>
</dbReference>
<evidence type="ECO:0000256" key="3">
    <source>
        <dbReference type="ARBA" id="ARBA00019114"/>
    </source>
</evidence>
<dbReference type="CDD" id="cd07433">
    <property type="entry name" value="PHP_PolIIIA_DnaE1"/>
    <property type="match status" value="1"/>
</dbReference>
<dbReference type="EC" id="2.7.7.7" evidence="2"/>
<dbReference type="InterPro" id="IPR004805">
    <property type="entry name" value="DnaE2/DnaE/PolC"/>
</dbReference>
<dbReference type="AlphaFoldDB" id="A0A455W557"/>
<dbReference type="Pfam" id="PF01336">
    <property type="entry name" value="tRNA_anti-codon"/>
    <property type="match status" value="1"/>
</dbReference>
<evidence type="ECO:0000313" key="11">
    <source>
        <dbReference type="EMBL" id="BBJ04474.1"/>
    </source>
</evidence>
<evidence type="ECO:0000256" key="6">
    <source>
        <dbReference type="ARBA" id="ARBA00022695"/>
    </source>
</evidence>
<dbReference type="CDD" id="cd04485">
    <property type="entry name" value="DnaE_OBF"/>
    <property type="match status" value="1"/>
</dbReference>
<dbReference type="InterPro" id="IPR041931">
    <property type="entry name" value="DNA_pol3_alpha_thumb_dom"/>
</dbReference>
<dbReference type="EMBL" id="AP019537">
    <property type="protein sequence ID" value="BBJ04474.1"/>
    <property type="molecule type" value="Genomic_DNA"/>
</dbReference>
<dbReference type="SUPFAM" id="SSF50249">
    <property type="entry name" value="Nucleic acid-binding proteins"/>
    <property type="match status" value="1"/>
</dbReference>
<sequence>MAQTFVHLRVHSEYSMVDGLVRVKPLISRVAELGMPAVGLTEQSNMCSLVRFYKAAMGAGVKPIIGADLWLENPDEPENPFRLTLLARDEKGYLHLTEIISLGYTEGQRYGKPIIRKAWLEARAAGLIALSGAKMGDVGKALLAGKPELARERAQYWKNLYPGSYYLELQRTERAGDEDCLHLSVELAAELGLPVVATNDVHFLTADDFEAHEARVCIGESRTLDDPRRDRRFSDQQYLRSAEEMIELFSDIPEAVENTIEIARRCSVKVRMGEYFLPNYPIPDGMTMDEYFRHVSEEGLEMRLETILSKDDPEYDQKREEYYKRLKFELDIIIQMGFPGYFLIVMDFIKWAKNNGVPVGPGRGSGAGSLVAYALLITDLDPLEYDLLFERFLNPERVSMPDFDVDFCMEGRDRVIEYTAEKYGREAVSQIITFGTMAAKAVVRDVARVQGKSYGLADKLSKLIPFEVGMTLNKAIEQEPQLKEFLEQDEEAQEIWEMALKLEGVCRNAGKHAGGVVIAPTKITDFSPLYCDDEGGSLVTQFDKGDVEDAGLVKFDFLGLRTLTIIKWALHMINPRRQAQGQSELDIATIPLDDKRSFELLKKAETTAVFQLESRGMKDLIRRLQPDSLEDMIALVALFRPGPLQSGMVDDFIDRKHGRQPLSYPHPDYQYEGLKPVLEPTYGVILYQEQVMQIAQVMAGYTLGNADMLRRAMGKKKPEEMAKQKAFFLEGCANNGIDETLAENIFDLVEKFAGYGFNKSHSAAYALVSYQTLWLKAHYPAEFMAAVLTADMQNTDKVVTLVEECRNMKLDLLVPDVSRSAYTFTVNDDGQIVYGLGAIKGLGEGPIDSIVEAAKDGPFQDIFDFCRRIDLKKVNKRAMEALIRAGAMDKLGAGRAQLMASIDKAVQQADQQSRNDAAGMMDMFGEMLESSGEGEDPYADVAHVREWPEKERLKGEKDTLGIYLTGHPFDEYEREVRRFVRNSIADLKPNKSPQRVAGLVVAQRTMKTRTGSTMCFITLDDRSARIEATLFSEAFFENRELLQSDQVIVVEGQVSHDDYSGQMKMRVSSVMDVATARQQFSRGIRLALHAEQLQNGLLDKLDDTLRPFRNEGIPVWIEYSSAEARTRIELGESWRVQPDDNLLFELRHLVGEKSVELVYD</sequence>
<dbReference type="Pfam" id="PF07733">
    <property type="entry name" value="DNA_pol3_alpha"/>
    <property type="match status" value="1"/>
</dbReference>
<keyword evidence="6" id="KW-0548">Nucleotidyltransferase</keyword>
<evidence type="ECO:0000256" key="1">
    <source>
        <dbReference type="ARBA" id="ARBA00004496"/>
    </source>
</evidence>
<dbReference type="InterPro" id="IPR003141">
    <property type="entry name" value="Pol/His_phosphatase_N"/>
</dbReference>
<dbReference type="InterPro" id="IPR004365">
    <property type="entry name" value="NA-bd_OB_tRNA"/>
</dbReference>
<evidence type="ECO:0000256" key="7">
    <source>
        <dbReference type="ARBA" id="ARBA00022705"/>
    </source>
</evidence>
<dbReference type="GO" id="GO:0005737">
    <property type="term" value="C:cytoplasm"/>
    <property type="evidence" value="ECO:0007669"/>
    <property type="project" value="UniProtKB-SubCell"/>
</dbReference>
<dbReference type="InterPro" id="IPR011708">
    <property type="entry name" value="DNA_pol3_alpha_NTPase_dom"/>
</dbReference>
<dbReference type="PANTHER" id="PTHR32294:SF0">
    <property type="entry name" value="DNA POLYMERASE III SUBUNIT ALPHA"/>
    <property type="match status" value="1"/>
</dbReference>
<dbReference type="InterPro" id="IPR012340">
    <property type="entry name" value="NA-bd_OB-fold"/>
</dbReference>
<dbReference type="InterPro" id="IPR029460">
    <property type="entry name" value="DNAPol_HHH"/>
</dbReference>
<dbReference type="FunFam" id="1.10.150.870:FF:000001">
    <property type="entry name" value="DNA polymerase III subunit alpha"/>
    <property type="match status" value="1"/>
</dbReference>
<dbReference type="Gene3D" id="2.40.50.140">
    <property type="entry name" value="Nucleic acid-binding proteins"/>
    <property type="match status" value="1"/>
</dbReference>
<dbReference type="NCBIfam" id="TIGR00594">
    <property type="entry name" value="polc"/>
    <property type="match status" value="1"/>
</dbReference>
<dbReference type="SMART" id="SM00481">
    <property type="entry name" value="POLIIIAc"/>
    <property type="match status" value="1"/>
</dbReference>
<evidence type="ECO:0000256" key="9">
    <source>
        <dbReference type="ARBA" id="ARBA00049244"/>
    </source>
</evidence>
<dbReference type="GO" id="GO:0003676">
    <property type="term" value="F:nucleic acid binding"/>
    <property type="evidence" value="ECO:0007669"/>
    <property type="project" value="InterPro"/>
</dbReference>
<keyword evidence="7" id="KW-0235">DNA replication</keyword>
<dbReference type="InterPro" id="IPR040982">
    <property type="entry name" value="DNA_pol3_finger"/>
</dbReference>
<dbReference type="InterPro" id="IPR048472">
    <property type="entry name" value="DNA_pol_IIIA_C"/>
</dbReference>
<dbReference type="InterPro" id="IPR016195">
    <property type="entry name" value="Pol/histidinol_Pase-like"/>
</dbReference>
<evidence type="ECO:0000256" key="5">
    <source>
        <dbReference type="ARBA" id="ARBA00022679"/>
    </source>
</evidence>
<evidence type="ECO:0000256" key="8">
    <source>
        <dbReference type="ARBA" id="ARBA00022932"/>
    </source>
</evidence>
<dbReference type="GO" id="GO:0008408">
    <property type="term" value="F:3'-5' exonuclease activity"/>
    <property type="evidence" value="ECO:0007669"/>
    <property type="project" value="InterPro"/>
</dbReference>
<proteinExistence type="predicted"/>
<keyword evidence="4" id="KW-0963">Cytoplasm</keyword>
<comment type="catalytic activity">
    <reaction evidence="9">
        <text>DNA(n) + a 2'-deoxyribonucleoside 5'-triphosphate = DNA(n+1) + diphosphate</text>
        <dbReference type="Rhea" id="RHEA:22508"/>
        <dbReference type="Rhea" id="RHEA-COMP:17339"/>
        <dbReference type="Rhea" id="RHEA-COMP:17340"/>
        <dbReference type="ChEBI" id="CHEBI:33019"/>
        <dbReference type="ChEBI" id="CHEBI:61560"/>
        <dbReference type="ChEBI" id="CHEBI:173112"/>
        <dbReference type="EC" id="2.7.7.7"/>
    </reaction>
</comment>
<name>A0A455W557_MARNT</name>
<dbReference type="NCBIfam" id="NF004226">
    <property type="entry name" value="PRK05673.1"/>
    <property type="match status" value="1"/>
</dbReference>
<comment type="subcellular location">
    <subcellularLocation>
        <location evidence="1">Cytoplasm</location>
    </subcellularLocation>
</comment>
<dbReference type="GO" id="GO:0006260">
    <property type="term" value="P:DNA replication"/>
    <property type="evidence" value="ECO:0007669"/>
    <property type="project" value="UniProtKB-KW"/>
</dbReference>
<keyword evidence="5" id="KW-0808">Transferase</keyword>
<protein>
    <recommendedName>
        <fullName evidence="3">DNA polymerase III subunit alpha</fullName>
        <ecNumber evidence="2">2.7.7.7</ecNumber>
    </recommendedName>
</protein>
<dbReference type="Pfam" id="PF14579">
    <property type="entry name" value="HHH_6"/>
    <property type="match status" value="1"/>
</dbReference>
<dbReference type="PANTHER" id="PTHR32294">
    <property type="entry name" value="DNA POLYMERASE III SUBUNIT ALPHA"/>
    <property type="match status" value="1"/>
</dbReference>
<accession>A0A455W557</accession>
<dbReference type="Gene3D" id="3.20.20.140">
    <property type="entry name" value="Metal-dependent hydrolases"/>
    <property type="match status" value="1"/>
</dbReference>
<evidence type="ECO:0000256" key="2">
    <source>
        <dbReference type="ARBA" id="ARBA00012417"/>
    </source>
</evidence>
<feature type="domain" description="Polymerase/histidinol phosphatase N-terminal" evidence="10">
    <location>
        <begin position="6"/>
        <end position="73"/>
    </location>
</feature>
<dbReference type="InterPro" id="IPR004013">
    <property type="entry name" value="PHP_dom"/>
</dbReference>
<dbReference type="GO" id="GO:0003887">
    <property type="term" value="F:DNA-directed DNA polymerase activity"/>
    <property type="evidence" value="ECO:0007669"/>
    <property type="project" value="UniProtKB-KW"/>
</dbReference>
<dbReference type="InterPro" id="IPR049821">
    <property type="entry name" value="PolIIIA_DnaE1_PHP"/>
</dbReference>
<dbReference type="Gene3D" id="1.10.10.1600">
    <property type="entry name" value="Bacterial DNA polymerase III alpha subunit, thumb domain"/>
    <property type="match status" value="1"/>
</dbReference>
<dbReference type="SUPFAM" id="SSF89550">
    <property type="entry name" value="PHP domain-like"/>
    <property type="match status" value="1"/>
</dbReference>
<keyword evidence="8" id="KW-0239">DNA-directed DNA polymerase</keyword>
<evidence type="ECO:0000259" key="10">
    <source>
        <dbReference type="SMART" id="SM00481"/>
    </source>
</evidence>
<reference evidence="11" key="1">
    <citation type="submission" date="2019-03" db="EMBL/GenBank/DDBJ databases">
        <title>Whole genome analysis of nitrate-reducing bacteria Marinobacter hydrocarbonoclasticus YB03.</title>
        <authorList>
            <person name="Azam A.H."/>
            <person name="Yuk S.R."/>
            <person name="Kamarisima K."/>
            <person name="Miyanaga K."/>
            <person name="Tanji Y."/>
        </authorList>
    </citation>
    <scope>NUCLEOTIDE SEQUENCE</scope>
    <source>
        <strain evidence="11">YB03</strain>
    </source>
</reference>
<evidence type="ECO:0000256" key="4">
    <source>
        <dbReference type="ARBA" id="ARBA00022490"/>
    </source>
</evidence>
<dbReference type="FunFam" id="1.10.10.1600:FF:000001">
    <property type="entry name" value="DNA polymerase III subunit alpha"/>
    <property type="match status" value="1"/>
</dbReference>
<dbReference type="Pfam" id="PF17657">
    <property type="entry name" value="DNA_pol3_finger"/>
    <property type="match status" value="1"/>
</dbReference>